<evidence type="ECO:0000256" key="1">
    <source>
        <dbReference type="ARBA" id="ARBA00009176"/>
    </source>
</evidence>
<dbReference type="EMBL" id="GBHO01031449">
    <property type="protein sequence ID" value="JAG12155.1"/>
    <property type="molecule type" value="Transcribed_RNA"/>
</dbReference>
<dbReference type="InterPro" id="IPR001910">
    <property type="entry name" value="Inosine/uridine_hydrolase_dom"/>
</dbReference>
<reference evidence="3" key="2">
    <citation type="submission" date="2014-07" db="EMBL/GenBank/DDBJ databases">
        <authorList>
            <person name="Hull J."/>
        </authorList>
    </citation>
    <scope>NUCLEOTIDE SEQUENCE</scope>
</reference>
<dbReference type="PANTHER" id="PTHR46190">
    <property type="entry name" value="SI:CH211-201H21.5-RELATED"/>
    <property type="match status" value="1"/>
</dbReference>
<dbReference type="PANTHER" id="PTHR46190:SF1">
    <property type="entry name" value="SI:CH211-201H21.5"/>
    <property type="match status" value="1"/>
</dbReference>
<evidence type="ECO:0000313" key="3">
    <source>
        <dbReference type="EMBL" id="JAG12155.1"/>
    </source>
</evidence>
<dbReference type="InterPro" id="IPR052775">
    <property type="entry name" value="IUN_hydrolase"/>
</dbReference>
<dbReference type="AlphaFoldDB" id="A0A0A9X512"/>
<sequence>MKKLVIVDNDGGVDDAWAIFLMLNDPEIEVIAFTCVFGNTTLDCVCTNNLRLSALFSDNKIPVYRGADSPLIPRLSGSPLPDDFQFFHGRNGFGDVSLPRLPDSVSVRPEAAFIKLNDLAKEYEGQITLVCLGPLTNVALAMRAFPDFVDNLKEVFIMGGNYTALGNSTKRPEFNIHVDPEAADIVFRGLGDKCTLLPWETCRSTKITLSWKESLEKCSGQAMKFLHAIEAPLTSKKKAMGFDNFVSSDVLLAVVLTSGDAVVRDVRHHLGVELAGTYTRGQLVVLDHVDDRATSKVRIVQEVSAQKYMDAIEALKHL</sequence>
<gene>
    <name evidence="3" type="primary">URH1_0</name>
    <name evidence="3" type="ORF">CM83_51612</name>
</gene>
<comment type="similarity">
    <text evidence="1">Belongs to the IUNH family.</text>
</comment>
<dbReference type="Pfam" id="PF01156">
    <property type="entry name" value="IU_nuc_hydro"/>
    <property type="match status" value="1"/>
</dbReference>
<dbReference type="InterPro" id="IPR036452">
    <property type="entry name" value="Ribo_hydro-like"/>
</dbReference>
<feature type="domain" description="Inosine/uridine-preferring nucleoside hydrolase" evidence="2">
    <location>
        <begin position="5"/>
        <end position="309"/>
    </location>
</feature>
<protein>
    <submittedName>
        <fullName evidence="3">Uridine nucleosidase 1</fullName>
    </submittedName>
</protein>
<dbReference type="GO" id="GO:0016799">
    <property type="term" value="F:hydrolase activity, hydrolyzing N-glycosyl compounds"/>
    <property type="evidence" value="ECO:0007669"/>
    <property type="project" value="InterPro"/>
</dbReference>
<proteinExistence type="inferred from homology"/>
<accession>A0A0A9X512</accession>
<dbReference type="Gene3D" id="3.90.245.10">
    <property type="entry name" value="Ribonucleoside hydrolase-like"/>
    <property type="match status" value="1"/>
</dbReference>
<organism evidence="3">
    <name type="scientific">Lygus hesperus</name>
    <name type="common">Western plant bug</name>
    <dbReference type="NCBI Taxonomy" id="30085"/>
    <lineage>
        <taxon>Eukaryota</taxon>
        <taxon>Metazoa</taxon>
        <taxon>Ecdysozoa</taxon>
        <taxon>Arthropoda</taxon>
        <taxon>Hexapoda</taxon>
        <taxon>Insecta</taxon>
        <taxon>Pterygota</taxon>
        <taxon>Neoptera</taxon>
        <taxon>Paraneoptera</taxon>
        <taxon>Hemiptera</taxon>
        <taxon>Heteroptera</taxon>
        <taxon>Panheteroptera</taxon>
        <taxon>Cimicomorpha</taxon>
        <taxon>Miridae</taxon>
        <taxon>Mirini</taxon>
        <taxon>Lygus</taxon>
    </lineage>
</organism>
<name>A0A0A9X512_LYGHE</name>
<reference evidence="3" key="1">
    <citation type="journal article" date="2014" name="PLoS ONE">
        <title>Transcriptome-Based Identification of ABC Transporters in the Western Tarnished Plant Bug Lygus hesperus.</title>
        <authorList>
            <person name="Hull J.J."/>
            <person name="Chaney K."/>
            <person name="Geib S.M."/>
            <person name="Fabrick J.A."/>
            <person name="Brent C.S."/>
            <person name="Walsh D."/>
            <person name="Lavine L.C."/>
        </authorList>
    </citation>
    <scope>NUCLEOTIDE SEQUENCE</scope>
</reference>
<dbReference type="SUPFAM" id="SSF53590">
    <property type="entry name" value="Nucleoside hydrolase"/>
    <property type="match status" value="1"/>
</dbReference>
<evidence type="ECO:0000259" key="2">
    <source>
        <dbReference type="Pfam" id="PF01156"/>
    </source>
</evidence>